<evidence type="ECO:0000313" key="11">
    <source>
        <dbReference type="EMBL" id="ORZ22957.1"/>
    </source>
</evidence>
<keyword evidence="5" id="KW-0539">Nucleus</keyword>
<dbReference type="OrthoDB" id="68020at2759"/>
<organism evidence="11 12">
    <name type="scientific">Absidia repens</name>
    <dbReference type="NCBI Taxonomy" id="90262"/>
    <lineage>
        <taxon>Eukaryota</taxon>
        <taxon>Fungi</taxon>
        <taxon>Fungi incertae sedis</taxon>
        <taxon>Mucoromycota</taxon>
        <taxon>Mucoromycotina</taxon>
        <taxon>Mucoromycetes</taxon>
        <taxon>Mucorales</taxon>
        <taxon>Cunninghamellaceae</taxon>
        <taxon>Absidia</taxon>
    </lineage>
</organism>
<dbReference type="Pfam" id="PF24101">
    <property type="entry name" value="WHD_GTF3C1"/>
    <property type="match status" value="1"/>
</dbReference>
<feature type="region of interest" description="Disordered" evidence="6">
    <location>
        <begin position="473"/>
        <end position="526"/>
    </location>
</feature>
<name>A0A1X2IV92_9FUNG</name>
<feature type="compositionally biased region" description="Polar residues" evidence="6">
    <location>
        <begin position="1606"/>
        <end position="1618"/>
    </location>
</feature>
<evidence type="ECO:0000259" key="9">
    <source>
        <dbReference type="Pfam" id="PF24101"/>
    </source>
</evidence>
<evidence type="ECO:0000259" key="8">
    <source>
        <dbReference type="Pfam" id="PF20222"/>
    </source>
</evidence>
<dbReference type="GO" id="GO:0003677">
    <property type="term" value="F:DNA binding"/>
    <property type="evidence" value="ECO:0007669"/>
    <property type="project" value="UniProtKB-KW"/>
</dbReference>
<evidence type="ECO:0000256" key="6">
    <source>
        <dbReference type="SAM" id="MobiDB-lite"/>
    </source>
</evidence>
<feature type="compositionally biased region" description="Polar residues" evidence="6">
    <location>
        <begin position="489"/>
        <end position="526"/>
    </location>
</feature>
<gene>
    <name evidence="11" type="ORF">BCR42DRAFT_403672</name>
</gene>
<sequence>MLTNVLLRLKEEVAMDGDEGTSIADAWAYVERFLVEEIRDSNHHSSPTMIMPVVDFHYKSYFWPHFRYLPELSFFTKDQPFATTEQQLEDDPASEDRDDIGLEYILEDITHLHYDQVESKYGSRLCIVANEELREAQLFTGVQIGQPWPANLRSYLSTILHAREAGITQAELSKVWNTDPRISGHFVKKLEEKGAIYRTMAVVNSTRTNLCIHIRFKNRHPIPNLSDDLKSGNTNMLGMVFTRILFRDRLTQLLINAKDNMMYADDILIALGFDLSSSKTRKWFTRTTDYFCQDGLIQKLKTRSKGATREQRCIQLANSNFEPKPQLAQEWDDETSYSIDKFGDLNQFIVKARNGNSYSSKLLDAASLEYQILRLIQAAGDQGITQKDIASVLRCDNQRIMTRTLDRLYEINGDENFSHKLERVLEFVGRRRRYRYYFHYTKHLKLQESKTAHIVPINEDQLDLEEIDYHTPNIESTNCNKNTKKKIQRSSTSADSRSINRSENMNSPAQQTATPPRSDNHSSMQSPMYTVPTISTSKNAKDNSRQQINKYMEKRSQVLMALLEDENIVERGIGLSKLFLAKQAQLFGDNGNSTSLIDGKTIWRSVMTLENEGKLNICERQLQLLNGKTTTQQFILKKGVDSNGPLMERYFESIKERKVLHLTINKKKTSGMTNIQVERLDNQLPRLQQFKDHALLSNNHAEARRIGAQIQMIMTNSAISGGTTDRLERKKTGPSLEVGLKFGFVPCCMTRIKLFHLYLLETLAVDTCTERRITTTVLIYNMTLGFFCKVFGVFYYTDQFKDYMQDKSNHAVSLADLPGTIRSCIFRYMGRFRTRLRVLFGYLIVLGLAEKDGEMDMDSTSDRSLPALASIYKMMTKAGIRNYRLPGHPIIQEHSLLDRSGALMYWNNLAYLCTKTNFESGESATPLTTELANDTKWIRSLYSPNNWKSSKTFSKEQKSILDEHVDCNNQSTPLNRTAWCHAIASDLKVPVKAVRGYYRKIEMTMRRNSAWTQLKTCPSFETSREIKAITSETALRFKDNQKLMKLQEDPTHSRRFRCSDHTSWYKYNTPPSQSAQLQPNQNTWTPADDDILKLCYVILNHRKECGIRFIWKPMDGILGKFSRRQGIRRLSTIREIPKHSEDLQNIRIRWHRYYYQGVTKGSLVSWEKTNGYDCDITPYITYYIDQYQLECLNAPLVSIYTRLPSNAQVLQQYYNLKYLNALNKHSCVFFEDNYHQRLSSTTIRQFMNSHPFTQRIHMNESYDHRSTQHLAGFKSDKRVIVLLQEFFKMILMTPDELYNPFYAHAILSNYPQTLLDMALEQSRKDGILVRTNAGHKTDRRIPKTSLIMSETFKRRINTQLPANIWSCALEYEKHLMSMTKTLLVARELDGGKMVCILDLLSQGKLSISIPDLNEIVDRFGSPRYTTRNIDETTLEYSLILEMTDHHYKHSSRKLNKQQEIQLLPGDLLESRLQKFCKNSWDKKISALVQQMVDYLHSQFSLGATLFELKQYILSEQGLDTLPDNLFLTGVDIITNQTKPPMATFVGHGDPRLVLTSELQPWTIAPQCKPDLYADTSNSKYTPPTHNSTIRPTPVSSGKHAKVYDPSRTTVPTKRTAISRQAKRRKLDYSVILTGEGKEITPQQQGKIIIPRLWNDIHGNRTDSIWINCMQLVVEAIMKRPGITFGHLRRIMKNTLSAVEIKELLNTLLDCGALRQLCVSVSISPSSLETNCRLFTSQTTPRTISPSSIDPSMQTSFWLQPGYYNHLPLE</sequence>
<evidence type="ECO:0000256" key="1">
    <source>
        <dbReference type="ARBA" id="ARBA00004123"/>
    </source>
</evidence>
<dbReference type="InterPro" id="IPR046488">
    <property type="entry name" value="Sfc3/Tfc3_C"/>
</dbReference>
<keyword evidence="2" id="KW-0597">Phosphoprotein</keyword>
<keyword evidence="4" id="KW-0804">Transcription</keyword>
<accession>A0A1X2IV92</accession>
<feature type="domain" description="Transcription factor tau subunit sfc3/Tfc3 C-terminal" evidence="8">
    <location>
        <begin position="1080"/>
        <end position="1490"/>
    </location>
</feature>
<evidence type="ECO:0000256" key="2">
    <source>
        <dbReference type="ARBA" id="ARBA00022553"/>
    </source>
</evidence>
<dbReference type="Pfam" id="PF04182">
    <property type="entry name" value="B-block_TFIIIC"/>
    <property type="match status" value="1"/>
</dbReference>
<evidence type="ECO:0000259" key="10">
    <source>
        <dbReference type="Pfam" id="PF24538"/>
    </source>
</evidence>
<dbReference type="Pfam" id="PF24538">
    <property type="entry name" value="DUF7599"/>
    <property type="match status" value="1"/>
</dbReference>
<proteinExistence type="predicted"/>
<feature type="domain" description="Transcription factor tau subunit sfc3/Tfc3 C-terminal" evidence="8">
    <location>
        <begin position="1618"/>
        <end position="1687"/>
    </location>
</feature>
<comment type="subcellular location">
    <subcellularLocation>
        <location evidence="1">Nucleus</location>
    </subcellularLocation>
</comment>
<dbReference type="STRING" id="90262.A0A1X2IV92"/>
<dbReference type="InterPro" id="IPR044210">
    <property type="entry name" value="Tfc3-like"/>
</dbReference>
<dbReference type="Pfam" id="PF20222">
    <property type="entry name" value="DUF6581"/>
    <property type="match status" value="2"/>
</dbReference>
<dbReference type="EMBL" id="MCGE01000003">
    <property type="protein sequence ID" value="ORZ22957.1"/>
    <property type="molecule type" value="Genomic_DNA"/>
</dbReference>
<evidence type="ECO:0000256" key="4">
    <source>
        <dbReference type="ARBA" id="ARBA00023163"/>
    </source>
</evidence>
<keyword evidence="3" id="KW-0238">DNA-binding</keyword>
<dbReference type="GO" id="GO:0000127">
    <property type="term" value="C:transcription factor TFIIIC complex"/>
    <property type="evidence" value="ECO:0007669"/>
    <property type="project" value="InterPro"/>
</dbReference>
<evidence type="ECO:0000256" key="3">
    <source>
        <dbReference type="ARBA" id="ARBA00023125"/>
    </source>
</evidence>
<dbReference type="GO" id="GO:0005634">
    <property type="term" value="C:nucleus"/>
    <property type="evidence" value="ECO:0007669"/>
    <property type="project" value="UniProtKB-SubCell"/>
</dbReference>
<evidence type="ECO:0000313" key="12">
    <source>
        <dbReference type="Proteomes" id="UP000193560"/>
    </source>
</evidence>
<protein>
    <submittedName>
        <fullName evidence="11">Uncharacterized protein</fullName>
    </submittedName>
</protein>
<feature type="compositionally biased region" description="Polar residues" evidence="6">
    <location>
        <begin position="1576"/>
        <end position="1595"/>
    </location>
</feature>
<dbReference type="Proteomes" id="UP000193560">
    <property type="component" value="Unassembled WGS sequence"/>
</dbReference>
<feature type="domain" description="DUF7599" evidence="10">
    <location>
        <begin position="249"/>
        <end position="324"/>
    </location>
</feature>
<dbReference type="InterPro" id="IPR056467">
    <property type="entry name" value="eWH_GTF3C1"/>
</dbReference>
<feature type="region of interest" description="Disordered" evidence="6">
    <location>
        <begin position="1576"/>
        <end position="1618"/>
    </location>
</feature>
<feature type="domain" description="GTF3C1 extended winged-helix" evidence="9">
    <location>
        <begin position="553"/>
        <end position="658"/>
    </location>
</feature>
<reference evidence="11 12" key="1">
    <citation type="submission" date="2016-07" db="EMBL/GenBank/DDBJ databases">
        <title>Pervasive Adenine N6-methylation of Active Genes in Fungi.</title>
        <authorList>
            <consortium name="DOE Joint Genome Institute"/>
            <person name="Mondo S.J."/>
            <person name="Dannebaum R.O."/>
            <person name="Kuo R.C."/>
            <person name="Labutti K."/>
            <person name="Haridas S."/>
            <person name="Kuo A."/>
            <person name="Salamov A."/>
            <person name="Ahrendt S.R."/>
            <person name="Lipzen A."/>
            <person name="Sullivan W."/>
            <person name="Andreopoulos W.B."/>
            <person name="Clum A."/>
            <person name="Lindquist E."/>
            <person name="Daum C."/>
            <person name="Ramamoorthy G.K."/>
            <person name="Gryganskyi A."/>
            <person name="Culley D."/>
            <person name="Magnuson J.K."/>
            <person name="James T.Y."/>
            <person name="O'Malley M.A."/>
            <person name="Stajich J.E."/>
            <person name="Spatafora J.W."/>
            <person name="Visel A."/>
            <person name="Grigoriev I.V."/>
        </authorList>
    </citation>
    <scope>NUCLEOTIDE SEQUENCE [LARGE SCALE GENOMIC DNA]</scope>
    <source>
        <strain evidence="11 12">NRRL 1336</strain>
    </source>
</reference>
<evidence type="ECO:0000259" key="7">
    <source>
        <dbReference type="Pfam" id="PF04182"/>
    </source>
</evidence>
<dbReference type="InterPro" id="IPR056020">
    <property type="entry name" value="DUF7599"/>
</dbReference>
<comment type="caution">
    <text evidence="11">The sequence shown here is derived from an EMBL/GenBank/DDBJ whole genome shotgun (WGS) entry which is preliminary data.</text>
</comment>
<dbReference type="PANTHER" id="PTHR15180:SF1">
    <property type="entry name" value="GENERAL TRANSCRIPTION FACTOR 3C POLYPEPTIDE 1"/>
    <property type="match status" value="1"/>
</dbReference>
<keyword evidence="12" id="KW-1185">Reference proteome</keyword>
<dbReference type="GO" id="GO:0042791">
    <property type="term" value="P:5S class rRNA transcription by RNA polymerase III"/>
    <property type="evidence" value="ECO:0007669"/>
    <property type="project" value="TreeGrafter"/>
</dbReference>
<evidence type="ECO:0000256" key="5">
    <source>
        <dbReference type="ARBA" id="ARBA00023242"/>
    </source>
</evidence>
<dbReference type="GO" id="GO:0006384">
    <property type="term" value="P:transcription initiation at RNA polymerase III promoter"/>
    <property type="evidence" value="ECO:0007669"/>
    <property type="project" value="InterPro"/>
</dbReference>
<dbReference type="PANTHER" id="PTHR15180">
    <property type="entry name" value="GENERAL TRANSCRIPTION FACTOR 3C POLYPEPTIDE 1"/>
    <property type="match status" value="1"/>
</dbReference>
<feature type="domain" description="B-block binding subunit of TFIIIC" evidence="7">
    <location>
        <begin position="156"/>
        <end position="216"/>
    </location>
</feature>
<dbReference type="InterPro" id="IPR007309">
    <property type="entry name" value="TFIIIC_Bblock-bd"/>
</dbReference>